<accession>A0A1T3P1C9</accession>
<evidence type="ECO:0000313" key="4">
    <source>
        <dbReference type="Proteomes" id="UP000190037"/>
    </source>
</evidence>
<feature type="transmembrane region" description="Helical" evidence="2">
    <location>
        <begin position="108"/>
        <end position="133"/>
    </location>
</feature>
<feature type="transmembrane region" description="Helical" evidence="2">
    <location>
        <begin position="75"/>
        <end position="96"/>
    </location>
</feature>
<evidence type="ECO:0000256" key="2">
    <source>
        <dbReference type="SAM" id="Phobius"/>
    </source>
</evidence>
<dbReference type="Proteomes" id="UP000190037">
    <property type="component" value="Unassembled WGS sequence"/>
</dbReference>
<feature type="compositionally biased region" description="Pro residues" evidence="1">
    <location>
        <begin position="225"/>
        <end position="242"/>
    </location>
</feature>
<dbReference type="RefSeq" id="WP_078977216.1">
    <property type="nucleotide sequence ID" value="NZ_MWQN01000001.1"/>
</dbReference>
<reference evidence="3 4" key="1">
    <citation type="submission" date="2017-03" db="EMBL/GenBank/DDBJ databases">
        <title>Draft genome sequence of Streptomyces scabrisporus NF3, endophyte isolated from Amphipterygium adstringens.</title>
        <authorList>
            <person name="Vazquez M."/>
            <person name="Ceapa C.D."/>
            <person name="Rodriguez Luna D."/>
            <person name="Sanchez Esquivel S."/>
        </authorList>
    </citation>
    <scope>NUCLEOTIDE SEQUENCE [LARGE SCALE GENOMIC DNA]</scope>
    <source>
        <strain evidence="3 4">NF3</strain>
    </source>
</reference>
<keyword evidence="4" id="KW-1185">Reference proteome</keyword>
<name>A0A1T3P1C9_9ACTN</name>
<sequence length="248" mass="25608">MRPGANKRIAVSGTIVAFLLVAGLGNQWVFKEAWKESSDHDKWYTTLLRIVSYPLWIVDRDDLGDDFGFAFTTRYVTAGFVGFALLLVAVAAVLALGARGLGERSGGFAAFVVGWFSLVFGGAVNGLTVVAIANDDEVTISEGSGFDRVMANAQAGAYFGVLLGWLVGLAAVAVYRSAVSHGPPASPLSPGGYGPPFGYGAPPASGHPGYGAPSPYDAPTTIRPAGPPPTAPPRPTGAPDTPPGGYRP</sequence>
<keyword evidence="2" id="KW-0812">Transmembrane</keyword>
<keyword evidence="2" id="KW-0472">Membrane</keyword>
<proteinExistence type="predicted"/>
<protein>
    <submittedName>
        <fullName evidence="3">Uncharacterized protein</fullName>
    </submittedName>
</protein>
<evidence type="ECO:0000256" key="1">
    <source>
        <dbReference type="SAM" id="MobiDB-lite"/>
    </source>
</evidence>
<feature type="transmembrane region" description="Helical" evidence="2">
    <location>
        <begin position="153"/>
        <end position="175"/>
    </location>
</feature>
<feature type="transmembrane region" description="Helical" evidence="2">
    <location>
        <begin position="9"/>
        <end position="30"/>
    </location>
</feature>
<organism evidence="3 4">
    <name type="scientific">Embleya scabrispora</name>
    <dbReference type="NCBI Taxonomy" id="159449"/>
    <lineage>
        <taxon>Bacteria</taxon>
        <taxon>Bacillati</taxon>
        <taxon>Actinomycetota</taxon>
        <taxon>Actinomycetes</taxon>
        <taxon>Kitasatosporales</taxon>
        <taxon>Streptomycetaceae</taxon>
        <taxon>Embleya</taxon>
    </lineage>
</organism>
<comment type="caution">
    <text evidence="3">The sequence shown here is derived from an EMBL/GenBank/DDBJ whole genome shotgun (WGS) entry which is preliminary data.</text>
</comment>
<dbReference type="STRING" id="159449.B4N89_20000"/>
<gene>
    <name evidence="3" type="ORF">B4N89_20000</name>
</gene>
<keyword evidence="2" id="KW-1133">Transmembrane helix</keyword>
<feature type="region of interest" description="Disordered" evidence="1">
    <location>
        <begin position="196"/>
        <end position="248"/>
    </location>
</feature>
<dbReference type="AlphaFoldDB" id="A0A1T3P1C9"/>
<evidence type="ECO:0000313" key="3">
    <source>
        <dbReference type="EMBL" id="OPC82916.1"/>
    </source>
</evidence>
<dbReference type="OrthoDB" id="9834179at2"/>
<dbReference type="EMBL" id="MWQN01000001">
    <property type="protein sequence ID" value="OPC82916.1"/>
    <property type="molecule type" value="Genomic_DNA"/>
</dbReference>